<evidence type="ECO:0000313" key="2">
    <source>
        <dbReference type="Proteomes" id="UP001187192"/>
    </source>
</evidence>
<dbReference type="Proteomes" id="UP001187192">
    <property type="component" value="Unassembled WGS sequence"/>
</dbReference>
<gene>
    <name evidence="1" type="ORF">TIFTF001_016166</name>
</gene>
<keyword evidence="2" id="KW-1185">Reference proteome</keyword>
<dbReference type="AlphaFoldDB" id="A0AA88AJ07"/>
<dbReference type="EMBL" id="BTGU01000024">
    <property type="protein sequence ID" value="GMN46978.1"/>
    <property type="molecule type" value="Genomic_DNA"/>
</dbReference>
<dbReference type="Gramene" id="FCD_00024793-RA">
    <property type="protein sequence ID" value="FCD_00024793-RA:cds"/>
    <property type="gene ID" value="FCD_00024793"/>
</dbReference>
<sequence length="63" mass="6892">MHQMACAYHRQTGRISDKSASGPLTAFPVLVLARLVVPSYTQVSAQPISDTRPSGLQHFPTLR</sequence>
<accession>A0AA88AJ07</accession>
<proteinExistence type="predicted"/>
<reference evidence="1" key="1">
    <citation type="submission" date="2023-07" db="EMBL/GenBank/DDBJ databases">
        <title>draft genome sequence of fig (Ficus carica).</title>
        <authorList>
            <person name="Takahashi T."/>
            <person name="Nishimura K."/>
        </authorList>
    </citation>
    <scope>NUCLEOTIDE SEQUENCE</scope>
</reference>
<organism evidence="1 2">
    <name type="scientific">Ficus carica</name>
    <name type="common">Common fig</name>
    <dbReference type="NCBI Taxonomy" id="3494"/>
    <lineage>
        <taxon>Eukaryota</taxon>
        <taxon>Viridiplantae</taxon>
        <taxon>Streptophyta</taxon>
        <taxon>Embryophyta</taxon>
        <taxon>Tracheophyta</taxon>
        <taxon>Spermatophyta</taxon>
        <taxon>Magnoliopsida</taxon>
        <taxon>eudicotyledons</taxon>
        <taxon>Gunneridae</taxon>
        <taxon>Pentapetalae</taxon>
        <taxon>rosids</taxon>
        <taxon>fabids</taxon>
        <taxon>Rosales</taxon>
        <taxon>Moraceae</taxon>
        <taxon>Ficeae</taxon>
        <taxon>Ficus</taxon>
    </lineage>
</organism>
<comment type="caution">
    <text evidence="1">The sequence shown here is derived from an EMBL/GenBank/DDBJ whole genome shotgun (WGS) entry which is preliminary data.</text>
</comment>
<evidence type="ECO:0000313" key="1">
    <source>
        <dbReference type="EMBL" id="GMN46978.1"/>
    </source>
</evidence>
<name>A0AA88AJ07_FICCA</name>
<protein>
    <submittedName>
        <fullName evidence="1">Uncharacterized protein</fullName>
    </submittedName>
</protein>